<evidence type="ECO:0000313" key="12">
    <source>
        <dbReference type="Proteomes" id="UP000075766"/>
    </source>
</evidence>
<feature type="transmembrane region" description="Helical" evidence="10">
    <location>
        <begin position="211"/>
        <end position="232"/>
    </location>
</feature>
<feature type="transmembrane region" description="Helical" evidence="10">
    <location>
        <begin position="78"/>
        <end position="98"/>
    </location>
</feature>
<keyword evidence="12" id="KW-1185">Reference proteome</keyword>
<evidence type="ECO:0000256" key="1">
    <source>
        <dbReference type="ARBA" id="ARBA00002578"/>
    </source>
</evidence>
<dbReference type="PRINTS" id="PR00953">
    <property type="entry name" value="TYPE3IMRPROT"/>
</dbReference>
<dbReference type="Pfam" id="PF01311">
    <property type="entry name" value="Bac_export_1"/>
    <property type="match status" value="1"/>
</dbReference>
<keyword evidence="7 10" id="KW-0472">Membrane</keyword>
<feature type="transmembrane region" description="Helical" evidence="10">
    <location>
        <begin position="169"/>
        <end position="199"/>
    </location>
</feature>
<comment type="similarity">
    <text evidence="2 10">Belongs to the FliR/MopE/SpaR family.</text>
</comment>
<gene>
    <name evidence="11" type="ORF">AY586_02055</name>
</gene>
<keyword evidence="8 10" id="KW-0975">Bacterial flagellum</keyword>
<dbReference type="RefSeq" id="WP_062274560.1">
    <property type="nucleotide sequence ID" value="NZ_LSYU01000044.1"/>
</dbReference>
<evidence type="ECO:0000313" key="11">
    <source>
        <dbReference type="EMBL" id="KXX64887.1"/>
    </source>
</evidence>
<dbReference type="NCBIfam" id="TIGR01400">
    <property type="entry name" value="fliR"/>
    <property type="match status" value="1"/>
</dbReference>
<dbReference type="Proteomes" id="UP000075766">
    <property type="component" value="Unassembled WGS sequence"/>
</dbReference>
<protein>
    <recommendedName>
        <fullName evidence="3 9">Flagellar biosynthetic protein FliR</fullName>
    </recommendedName>
</protein>
<feature type="transmembrane region" description="Helical" evidence="10">
    <location>
        <begin position="15"/>
        <end position="34"/>
    </location>
</feature>
<organism evidence="11 12">
    <name type="scientific">Marichromatium gracile</name>
    <name type="common">Chromatium gracile</name>
    <dbReference type="NCBI Taxonomy" id="1048"/>
    <lineage>
        <taxon>Bacteria</taxon>
        <taxon>Pseudomonadati</taxon>
        <taxon>Pseudomonadota</taxon>
        <taxon>Gammaproteobacteria</taxon>
        <taxon>Chromatiales</taxon>
        <taxon>Chromatiaceae</taxon>
        <taxon>Marichromatium</taxon>
    </lineage>
</organism>
<keyword evidence="6 10" id="KW-1133">Transmembrane helix</keyword>
<sequence length="257" mass="27265">MVISFDTLLDWVGMFVWPFVRISAMLLVAPIFGARTVNARVRLSLGLLLAILVAPLLPPFPAIDPLSMEGLVVALQQVLIGVMMGFVAQLVFAAVTLAGESIALSMGLGFASVIDPAGGVQVPMVSQYFVILTTLLFLAFDAHLVLLQLMTLSFEVMPVGMQGLVAEDFWRIAGFGTTMFAGALLIALPAVASLLLVNLAMGVVTRAAPQLNIFAVGFPVTLMMGFVLIMLILPGLPARIGDLLTAAFLLIQRLLGV</sequence>
<feature type="transmembrane region" description="Helical" evidence="10">
    <location>
        <begin position="128"/>
        <end position="149"/>
    </location>
</feature>
<reference evidence="11 12" key="1">
    <citation type="submission" date="2016-02" db="EMBL/GenBank/DDBJ databases">
        <title>Genome sequence of Marichromatium gracile YL-28, a purple sulfur bacterium.</title>
        <authorList>
            <person name="Zhao C."/>
            <person name="Hong X."/>
            <person name="Chen S."/>
            <person name="Yang S."/>
        </authorList>
    </citation>
    <scope>NUCLEOTIDE SEQUENCE [LARGE SCALE GENOMIC DNA]</scope>
    <source>
        <strain evidence="11 12">YL28</strain>
    </source>
</reference>
<comment type="caution">
    <text evidence="11">The sequence shown here is derived from an EMBL/GenBank/DDBJ whole genome shotgun (WGS) entry which is preliminary data.</text>
</comment>
<feature type="transmembrane region" description="Helical" evidence="10">
    <location>
        <begin position="41"/>
        <end position="58"/>
    </location>
</feature>
<comment type="subcellular location">
    <subcellularLocation>
        <location evidence="10">Cell membrane</location>
        <topology evidence="10">Multi-pass membrane protein</topology>
    </subcellularLocation>
    <subcellularLocation>
        <location evidence="10">Bacterial flagellum basal body</location>
    </subcellularLocation>
</comment>
<comment type="function">
    <text evidence="1 10">Role in flagellar biosynthesis.</text>
</comment>
<keyword evidence="5 10" id="KW-0812">Transmembrane</keyword>
<evidence type="ECO:0000256" key="10">
    <source>
        <dbReference type="RuleBase" id="RU362071"/>
    </source>
</evidence>
<evidence type="ECO:0000256" key="7">
    <source>
        <dbReference type="ARBA" id="ARBA00023136"/>
    </source>
</evidence>
<evidence type="ECO:0000256" key="9">
    <source>
        <dbReference type="NCBIfam" id="TIGR01400"/>
    </source>
</evidence>
<proteinExistence type="inferred from homology"/>
<dbReference type="PANTHER" id="PTHR30065:SF8">
    <property type="entry name" value="FLAGELLAR BIOSYNTHETIC PROTEIN FLIR"/>
    <property type="match status" value="1"/>
</dbReference>
<evidence type="ECO:0000256" key="5">
    <source>
        <dbReference type="ARBA" id="ARBA00022692"/>
    </source>
</evidence>
<evidence type="ECO:0000256" key="4">
    <source>
        <dbReference type="ARBA" id="ARBA00022475"/>
    </source>
</evidence>
<dbReference type="InterPro" id="IPR002010">
    <property type="entry name" value="T3SS_IM_R"/>
</dbReference>
<dbReference type="EMBL" id="LSYU01000044">
    <property type="protein sequence ID" value="KXX64887.1"/>
    <property type="molecule type" value="Genomic_DNA"/>
</dbReference>
<evidence type="ECO:0000256" key="2">
    <source>
        <dbReference type="ARBA" id="ARBA00009772"/>
    </source>
</evidence>
<keyword evidence="4 10" id="KW-1003">Cell membrane</keyword>
<dbReference type="PANTHER" id="PTHR30065">
    <property type="entry name" value="FLAGELLAR BIOSYNTHETIC PROTEIN FLIR"/>
    <property type="match status" value="1"/>
</dbReference>
<evidence type="ECO:0000256" key="3">
    <source>
        <dbReference type="ARBA" id="ARBA00021717"/>
    </source>
</evidence>
<evidence type="ECO:0000256" key="6">
    <source>
        <dbReference type="ARBA" id="ARBA00022989"/>
    </source>
</evidence>
<accession>A0ABR5VIF4</accession>
<dbReference type="InterPro" id="IPR006303">
    <property type="entry name" value="FliR"/>
</dbReference>
<name>A0ABR5VIF4_MARGR</name>
<keyword evidence="11" id="KW-0969">Cilium</keyword>
<evidence type="ECO:0000256" key="8">
    <source>
        <dbReference type="ARBA" id="ARBA00023143"/>
    </source>
</evidence>
<keyword evidence="11" id="KW-0282">Flagellum</keyword>
<keyword evidence="11" id="KW-0966">Cell projection</keyword>